<gene>
    <name evidence="1" type="ORF">PQU93_10015</name>
</gene>
<name>A0ABT5I4V4_VOGIN</name>
<reference evidence="1 2" key="1">
    <citation type="submission" date="2023-01" db="EMBL/GenBank/DDBJ databases">
        <title>Novel species of the genus Vogesella isolated from rivers.</title>
        <authorList>
            <person name="Lu H."/>
        </authorList>
    </citation>
    <scope>NUCLEOTIDE SEQUENCE [LARGE SCALE GENOMIC DNA]</scope>
    <source>
        <strain evidence="1 2">SH7W</strain>
    </source>
</reference>
<keyword evidence="2" id="KW-1185">Reference proteome</keyword>
<sequence>MDEATRWWPVCGRGHAFLLLFYAQAGKIHYTAAVSALFLKLFYRNFNCCYGFLQRDASHSTGIERNL</sequence>
<dbReference type="EMBL" id="JAQQKY010000005">
    <property type="protein sequence ID" value="MDC7691118.1"/>
    <property type="molecule type" value="Genomic_DNA"/>
</dbReference>
<evidence type="ECO:0000313" key="1">
    <source>
        <dbReference type="EMBL" id="MDC7691118.1"/>
    </source>
</evidence>
<dbReference type="RefSeq" id="WP_272803238.1">
    <property type="nucleotide sequence ID" value="NZ_JAQQKY010000005.1"/>
</dbReference>
<proteinExistence type="predicted"/>
<dbReference type="Proteomes" id="UP001221566">
    <property type="component" value="Unassembled WGS sequence"/>
</dbReference>
<comment type="caution">
    <text evidence="1">The sequence shown here is derived from an EMBL/GenBank/DDBJ whole genome shotgun (WGS) entry which is preliminary data.</text>
</comment>
<accession>A0ABT5I4V4</accession>
<evidence type="ECO:0000313" key="2">
    <source>
        <dbReference type="Proteomes" id="UP001221566"/>
    </source>
</evidence>
<protein>
    <submittedName>
        <fullName evidence="1">Uncharacterized protein</fullName>
    </submittedName>
</protein>
<organism evidence="1 2">
    <name type="scientific">Vogesella indigofera</name>
    <name type="common">Pseudomonas indigofera</name>
    <dbReference type="NCBI Taxonomy" id="45465"/>
    <lineage>
        <taxon>Bacteria</taxon>
        <taxon>Pseudomonadati</taxon>
        <taxon>Pseudomonadota</taxon>
        <taxon>Betaproteobacteria</taxon>
        <taxon>Neisseriales</taxon>
        <taxon>Chromobacteriaceae</taxon>
        <taxon>Vogesella</taxon>
    </lineage>
</organism>